<keyword evidence="12 19" id="KW-0482">Metalloprotease</keyword>
<proteinExistence type="inferred from homology"/>
<evidence type="ECO:0000256" key="13">
    <source>
        <dbReference type="ARBA" id="ARBA00023136"/>
    </source>
</evidence>
<comment type="similarity">
    <text evidence="3 19">Belongs to the peptidase M1 family.</text>
</comment>
<evidence type="ECO:0000259" key="21">
    <source>
        <dbReference type="Pfam" id="PF11838"/>
    </source>
</evidence>
<reference evidence="23" key="1">
    <citation type="submission" date="2025-08" db="UniProtKB">
        <authorList>
            <consortium name="Ensembl"/>
        </authorList>
    </citation>
    <scope>IDENTIFICATION</scope>
</reference>
<dbReference type="FunFam" id="1.25.50.20:FF:000001">
    <property type="entry name" value="Aminopeptidase"/>
    <property type="match status" value="1"/>
</dbReference>
<evidence type="ECO:0000259" key="22">
    <source>
        <dbReference type="Pfam" id="PF17900"/>
    </source>
</evidence>
<evidence type="ECO:0000256" key="15">
    <source>
        <dbReference type="ARBA" id="ARBA00023180"/>
    </source>
</evidence>
<dbReference type="GO" id="GO:0005615">
    <property type="term" value="C:extracellular space"/>
    <property type="evidence" value="ECO:0007669"/>
    <property type="project" value="TreeGrafter"/>
</dbReference>
<dbReference type="SUPFAM" id="SSF55486">
    <property type="entry name" value="Metalloproteases ('zincins'), catalytic domain"/>
    <property type="match status" value="1"/>
</dbReference>
<dbReference type="InterPro" id="IPR050344">
    <property type="entry name" value="Peptidase_M1_aminopeptidases"/>
</dbReference>
<protein>
    <recommendedName>
        <fullName evidence="19">Aminopeptidase</fullName>
        <ecNumber evidence="19">3.4.11.-</ecNumber>
    </recommendedName>
</protein>
<evidence type="ECO:0000256" key="17">
    <source>
        <dbReference type="PIRSR" id="PIRSR634016-3"/>
    </source>
</evidence>
<dbReference type="Pfam" id="PF11838">
    <property type="entry name" value="ERAP1_C"/>
    <property type="match status" value="1"/>
</dbReference>
<dbReference type="CDD" id="cd09601">
    <property type="entry name" value="M1_APN-Q_like"/>
    <property type="match status" value="1"/>
</dbReference>
<dbReference type="Proteomes" id="UP000694621">
    <property type="component" value="Unplaced"/>
</dbReference>
<keyword evidence="13 19" id="KW-0472">Membrane</keyword>
<keyword evidence="15" id="KW-0325">Glycoprotein</keyword>
<dbReference type="SUPFAM" id="SSF63737">
    <property type="entry name" value="Leukotriene A4 hydrolase N-terminal domain"/>
    <property type="match status" value="1"/>
</dbReference>
<feature type="binding site" evidence="17">
    <location>
        <position position="362"/>
    </location>
    <ligand>
        <name>Zn(2+)</name>
        <dbReference type="ChEBI" id="CHEBI:29105"/>
        <note>catalytic</note>
    </ligand>
</feature>
<dbReference type="GO" id="GO:0043171">
    <property type="term" value="P:peptide catabolic process"/>
    <property type="evidence" value="ECO:0007669"/>
    <property type="project" value="TreeGrafter"/>
</dbReference>
<dbReference type="InterPro" id="IPR034016">
    <property type="entry name" value="M1_APN-typ"/>
</dbReference>
<comment type="subcellular location">
    <subcellularLocation>
        <location evidence="1">Cell membrane</location>
    </subcellularLocation>
    <subcellularLocation>
        <location evidence="2">Membrane</location>
        <topology evidence="2">Single-pass type II membrane protein</topology>
    </subcellularLocation>
</comment>
<keyword evidence="6 19" id="KW-0812">Transmembrane</keyword>
<feature type="site" description="Transition state stabilizer" evidence="18">
    <location>
        <position position="447"/>
    </location>
</feature>
<evidence type="ECO:0000313" key="24">
    <source>
        <dbReference type="Proteomes" id="UP000694621"/>
    </source>
</evidence>
<dbReference type="AlphaFoldDB" id="A0A8B9KZ21"/>
<evidence type="ECO:0000256" key="1">
    <source>
        <dbReference type="ARBA" id="ARBA00004236"/>
    </source>
</evidence>
<dbReference type="PANTHER" id="PTHR11533:SF271">
    <property type="entry name" value="AMINOPEPTIDASE"/>
    <property type="match status" value="1"/>
</dbReference>
<evidence type="ECO:0000256" key="6">
    <source>
        <dbReference type="ARBA" id="ARBA00022692"/>
    </source>
</evidence>
<keyword evidence="8 19" id="KW-0378">Hydrolase</keyword>
<evidence type="ECO:0000256" key="7">
    <source>
        <dbReference type="ARBA" id="ARBA00022723"/>
    </source>
</evidence>
<evidence type="ECO:0000256" key="3">
    <source>
        <dbReference type="ARBA" id="ARBA00010136"/>
    </source>
</evidence>
<keyword evidence="14" id="KW-1015">Disulfide bond</keyword>
<feature type="transmembrane region" description="Helical" evidence="19">
    <location>
        <begin position="6"/>
        <end position="30"/>
    </location>
</feature>
<feature type="domain" description="ERAP1-like C-terminal" evidence="21">
    <location>
        <begin position="524"/>
        <end position="717"/>
    </location>
</feature>
<dbReference type="FunFam" id="2.60.40.1730:FF:000001">
    <property type="entry name" value="Leucyl-cystinyl aminopeptidase"/>
    <property type="match status" value="1"/>
</dbReference>
<evidence type="ECO:0000256" key="8">
    <source>
        <dbReference type="ARBA" id="ARBA00022801"/>
    </source>
</evidence>
<evidence type="ECO:0000313" key="23">
    <source>
        <dbReference type="Ensembl" id="ENSAMXP00005042315.1"/>
    </source>
</evidence>
<dbReference type="Pfam" id="PF17900">
    <property type="entry name" value="Peptidase_M1_N"/>
    <property type="match status" value="1"/>
</dbReference>
<evidence type="ECO:0000256" key="14">
    <source>
        <dbReference type="ARBA" id="ARBA00023157"/>
    </source>
</evidence>
<dbReference type="PRINTS" id="PR00756">
    <property type="entry name" value="ALADIPTASE"/>
</dbReference>
<evidence type="ECO:0000256" key="4">
    <source>
        <dbReference type="ARBA" id="ARBA00022475"/>
    </source>
</evidence>
<feature type="binding site" evidence="17">
    <location>
        <position position="358"/>
    </location>
    <ligand>
        <name>Zn(2+)</name>
        <dbReference type="ChEBI" id="CHEBI:29105"/>
        <note>catalytic</note>
    </ligand>
</feature>
<accession>A0A8B9KZ21</accession>
<dbReference type="InterPro" id="IPR001930">
    <property type="entry name" value="Peptidase_M1"/>
</dbReference>
<dbReference type="GO" id="GO:0070006">
    <property type="term" value="F:metalloaminopeptidase activity"/>
    <property type="evidence" value="ECO:0007669"/>
    <property type="project" value="TreeGrafter"/>
</dbReference>
<evidence type="ECO:0000256" key="9">
    <source>
        <dbReference type="ARBA" id="ARBA00022833"/>
    </source>
</evidence>
<dbReference type="InterPro" id="IPR014782">
    <property type="entry name" value="Peptidase_M1_dom"/>
</dbReference>
<dbReference type="PANTHER" id="PTHR11533">
    <property type="entry name" value="PROTEASE M1 ZINC METALLOPROTEASE"/>
    <property type="match status" value="1"/>
</dbReference>
<evidence type="ECO:0000256" key="2">
    <source>
        <dbReference type="ARBA" id="ARBA00004606"/>
    </source>
</evidence>
<dbReference type="InterPro" id="IPR024571">
    <property type="entry name" value="ERAP1-like_C_dom"/>
</dbReference>
<keyword evidence="11 19" id="KW-1133">Transmembrane helix</keyword>
<evidence type="ECO:0000256" key="19">
    <source>
        <dbReference type="RuleBase" id="RU364040"/>
    </source>
</evidence>
<evidence type="ECO:0000256" key="11">
    <source>
        <dbReference type="ARBA" id="ARBA00022989"/>
    </source>
</evidence>
<sequence length="743" mass="83964">MGKCHFSVMCIVCTVVSVVSVAILVGIWTFQFLKPAKTPVALWDRYRLPDTLLPEAYYITLWPRLKPDHRGIYIFTGNSSVVFKCVKDIDLILIHSNKLNLTSAGGHMARLTTLNNIPEPAIKSTWFKVPTQYLVIELQSKLKAGESYRLNTEFVGELADDLAGFYRSEYIQDGVNKVVATSQMHPTHARKTFPCFDEPAMKAVFHITVLHERGTVALSNGQEIENRNTTVNGSAVTITKFEPTQRMSSYLLAVVVSDFMSMIIFFNVQIRIWARRKAVSEGHCAYALNLTGPILNFFENYYNVPYPLSKSDQIGLPDFYFGAMENWGLVTYREANLFYDPAISSNGNKEQTATIIAHELAHMWFGNLVTLKWWNEVWLNEGFATYVSYLGADYAEPTWNLKDLIGLRNIHRVFAIDALASSHPLSSKEEDIMKPEQISEVFDAISYSKGASVLRMLSDFLTESVFLQGLKAVDKSGVVLLPMSVDKIMDHWVLQMGFPVVSINTFTGELSQKHFLLDPESVVEAIPVLNRAQIVDDAFNLARAEIIPISLALNTTKFLLKETEYIPWQSALDNLDYFYLMFDQTYVYDSMQAYLKKQVTPLFENFKTITMNWTKVPDAHMDQYNQVNAIKVACSTGVEACQNLTADWFTQWMQNPEQNLIHPNLRSTVYCSAVAAGGATEWEFVWEMLQNANISSEADKLMTALTCTKNSSLLQRLVIRPAGFGLLFGLLLKNGKNCKTIIP</sequence>
<dbReference type="InterPro" id="IPR042097">
    <property type="entry name" value="Aminopeptidase_N-like_N_sf"/>
</dbReference>
<name>A0A8B9KZ21_ASTMX</name>
<dbReference type="GO" id="GO:0008270">
    <property type="term" value="F:zinc ion binding"/>
    <property type="evidence" value="ECO:0007669"/>
    <property type="project" value="UniProtKB-UniRule"/>
</dbReference>
<evidence type="ECO:0000256" key="12">
    <source>
        <dbReference type="ARBA" id="ARBA00023049"/>
    </source>
</evidence>
<feature type="domain" description="Peptidase M1 membrane alanine aminopeptidase" evidence="20">
    <location>
        <begin position="286"/>
        <end position="472"/>
    </location>
</feature>
<dbReference type="EC" id="3.4.11.-" evidence="19"/>
<dbReference type="Pfam" id="PF01433">
    <property type="entry name" value="Peptidase_M1"/>
    <property type="match status" value="1"/>
</dbReference>
<dbReference type="GO" id="GO:0005737">
    <property type="term" value="C:cytoplasm"/>
    <property type="evidence" value="ECO:0007669"/>
    <property type="project" value="TreeGrafter"/>
</dbReference>
<keyword evidence="7 17" id="KW-0479">Metal-binding</keyword>
<keyword evidence="9 17" id="KW-0862">Zinc</keyword>
<dbReference type="Gene3D" id="1.10.390.10">
    <property type="entry name" value="Neutral Protease Domain 2"/>
    <property type="match status" value="1"/>
</dbReference>
<dbReference type="GO" id="GO:0005886">
    <property type="term" value="C:plasma membrane"/>
    <property type="evidence" value="ECO:0007669"/>
    <property type="project" value="UniProtKB-SubCell"/>
</dbReference>
<feature type="domain" description="Aminopeptidase N-like N-terminal" evidence="22">
    <location>
        <begin position="54"/>
        <end position="251"/>
    </location>
</feature>
<dbReference type="InterPro" id="IPR027268">
    <property type="entry name" value="Peptidase_M4/M1_CTD_sf"/>
</dbReference>
<dbReference type="Gene3D" id="1.25.50.20">
    <property type="match status" value="1"/>
</dbReference>
<dbReference type="FunFam" id="1.10.390.10:FF:000016">
    <property type="entry name" value="Glutamyl aminopeptidase"/>
    <property type="match status" value="1"/>
</dbReference>
<keyword evidence="19" id="KW-0031">Aminopeptidase</keyword>
<dbReference type="GO" id="GO:0042277">
    <property type="term" value="F:peptide binding"/>
    <property type="evidence" value="ECO:0007669"/>
    <property type="project" value="TreeGrafter"/>
</dbReference>
<feature type="binding site" evidence="17">
    <location>
        <position position="381"/>
    </location>
    <ligand>
        <name>Zn(2+)</name>
        <dbReference type="ChEBI" id="CHEBI:29105"/>
        <note>catalytic</note>
    </ligand>
</feature>
<evidence type="ECO:0000256" key="5">
    <source>
        <dbReference type="ARBA" id="ARBA00022670"/>
    </source>
</evidence>
<dbReference type="GO" id="GO:0006508">
    <property type="term" value="P:proteolysis"/>
    <property type="evidence" value="ECO:0007669"/>
    <property type="project" value="UniProtKB-KW"/>
</dbReference>
<keyword evidence="4" id="KW-1003">Cell membrane</keyword>
<dbReference type="InterPro" id="IPR045357">
    <property type="entry name" value="Aminopeptidase_N-like_N"/>
</dbReference>
<evidence type="ECO:0000256" key="16">
    <source>
        <dbReference type="PIRSR" id="PIRSR634016-1"/>
    </source>
</evidence>
<evidence type="ECO:0000256" key="18">
    <source>
        <dbReference type="PIRSR" id="PIRSR634016-4"/>
    </source>
</evidence>
<keyword evidence="5 19" id="KW-0645">Protease</keyword>
<evidence type="ECO:0000259" key="20">
    <source>
        <dbReference type="Pfam" id="PF01433"/>
    </source>
</evidence>
<comment type="cofactor">
    <cofactor evidence="17 19">
        <name>Zn(2+)</name>
        <dbReference type="ChEBI" id="CHEBI:29105"/>
    </cofactor>
    <text evidence="17 19">Binds 1 zinc ion per subunit.</text>
</comment>
<evidence type="ECO:0000256" key="10">
    <source>
        <dbReference type="ARBA" id="ARBA00022968"/>
    </source>
</evidence>
<dbReference type="Ensembl" id="ENSAMXT00005046037.1">
    <property type="protein sequence ID" value="ENSAMXP00005042315.1"/>
    <property type="gene ID" value="ENSAMXG00005019690.1"/>
</dbReference>
<organism evidence="23 24">
    <name type="scientific">Astyanax mexicanus</name>
    <name type="common">Blind cave fish</name>
    <name type="synonym">Astyanax fasciatus mexicanus</name>
    <dbReference type="NCBI Taxonomy" id="7994"/>
    <lineage>
        <taxon>Eukaryota</taxon>
        <taxon>Metazoa</taxon>
        <taxon>Chordata</taxon>
        <taxon>Craniata</taxon>
        <taxon>Vertebrata</taxon>
        <taxon>Euteleostomi</taxon>
        <taxon>Actinopterygii</taxon>
        <taxon>Neopterygii</taxon>
        <taxon>Teleostei</taxon>
        <taxon>Ostariophysi</taxon>
        <taxon>Characiformes</taxon>
        <taxon>Characoidei</taxon>
        <taxon>Acestrorhamphidae</taxon>
        <taxon>Acestrorhamphinae</taxon>
        <taxon>Astyanax</taxon>
    </lineage>
</organism>
<dbReference type="Gene3D" id="2.60.40.1730">
    <property type="entry name" value="tricorn interacting facor f3 domain"/>
    <property type="match status" value="1"/>
</dbReference>
<keyword evidence="10" id="KW-0735">Signal-anchor</keyword>
<feature type="active site" description="Proton acceptor" evidence="16">
    <location>
        <position position="359"/>
    </location>
</feature>